<protein>
    <submittedName>
        <fullName evidence="1">Uncharacterized protein</fullName>
    </submittedName>
</protein>
<dbReference type="Proteomes" id="UP001396334">
    <property type="component" value="Unassembled WGS sequence"/>
</dbReference>
<reference evidence="1 2" key="1">
    <citation type="journal article" date="2024" name="G3 (Bethesda)">
        <title>Genome assembly of Hibiscus sabdariffa L. provides insights into metabolisms of medicinal natural products.</title>
        <authorList>
            <person name="Kim T."/>
        </authorList>
    </citation>
    <scope>NUCLEOTIDE SEQUENCE [LARGE SCALE GENOMIC DNA]</scope>
    <source>
        <strain evidence="1">TK-2024</strain>
        <tissue evidence="1">Old leaves</tissue>
    </source>
</reference>
<dbReference type="EMBL" id="JBBPBN010000026">
    <property type="protein sequence ID" value="KAK9008202.1"/>
    <property type="molecule type" value="Genomic_DNA"/>
</dbReference>
<keyword evidence="2" id="KW-1185">Reference proteome</keyword>
<name>A0ABR2R5I9_9ROSI</name>
<organism evidence="1 2">
    <name type="scientific">Hibiscus sabdariffa</name>
    <name type="common">roselle</name>
    <dbReference type="NCBI Taxonomy" id="183260"/>
    <lineage>
        <taxon>Eukaryota</taxon>
        <taxon>Viridiplantae</taxon>
        <taxon>Streptophyta</taxon>
        <taxon>Embryophyta</taxon>
        <taxon>Tracheophyta</taxon>
        <taxon>Spermatophyta</taxon>
        <taxon>Magnoliopsida</taxon>
        <taxon>eudicotyledons</taxon>
        <taxon>Gunneridae</taxon>
        <taxon>Pentapetalae</taxon>
        <taxon>rosids</taxon>
        <taxon>malvids</taxon>
        <taxon>Malvales</taxon>
        <taxon>Malvaceae</taxon>
        <taxon>Malvoideae</taxon>
        <taxon>Hibiscus</taxon>
    </lineage>
</organism>
<accession>A0ABR2R5I9</accession>
<proteinExistence type="predicted"/>
<evidence type="ECO:0000313" key="2">
    <source>
        <dbReference type="Proteomes" id="UP001396334"/>
    </source>
</evidence>
<evidence type="ECO:0000313" key="1">
    <source>
        <dbReference type="EMBL" id="KAK9008202.1"/>
    </source>
</evidence>
<gene>
    <name evidence="1" type="ORF">V6N11_075104</name>
</gene>
<comment type="caution">
    <text evidence="1">The sequence shown here is derived from an EMBL/GenBank/DDBJ whole genome shotgun (WGS) entry which is preliminary data.</text>
</comment>
<sequence length="208" mass="23213">MMCLDQSLTMGIDSSMEVIGAPMNLSTGSVFGSIRILKLYIGESIHEEELSATKIICGELVEVDESKEVQLPFKACIPFGSMEVMTEGIINTKASKILARRVVERTLNFSLCFKEQSGRDVKWREVNQQAVWIIRMSIGNHKISSLSHEQEVIGKDSMGQLNEDPFCWQTFGELTTPTVPPIGCLQIGKPANNRVQSDHDAYRAFSLR</sequence>